<dbReference type="Proteomes" id="UP001628156">
    <property type="component" value="Unassembled WGS sequence"/>
</dbReference>
<gene>
    <name evidence="1" type="ORF">ENUP19_0036G0047</name>
</gene>
<accession>A0ABQ0D9F4</accession>
<protein>
    <submittedName>
        <fullName evidence="1">Uncharacterized protein</fullName>
    </submittedName>
</protein>
<name>A0ABQ0D9F4_9EUKA</name>
<reference evidence="1 2" key="1">
    <citation type="journal article" date="2019" name="PLoS Negl. Trop. Dis.">
        <title>Whole genome sequencing of Entamoeba nuttalli reveals mammalian host-related molecular signatures and a novel octapeptide-repeat surface protein.</title>
        <authorList>
            <person name="Tanaka M."/>
            <person name="Makiuchi T."/>
            <person name="Komiyama T."/>
            <person name="Shiina T."/>
            <person name="Osaki K."/>
            <person name="Tachibana H."/>
        </authorList>
    </citation>
    <scope>NUCLEOTIDE SEQUENCE [LARGE SCALE GENOMIC DNA]</scope>
    <source>
        <strain evidence="1 2">P19-061405</strain>
    </source>
</reference>
<comment type="caution">
    <text evidence="1">The sequence shown here is derived from an EMBL/GenBank/DDBJ whole genome shotgun (WGS) entry which is preliminary data.</text>
</comment>
<proteinExistence type="predicted"/>
<keyword evidence="2" id="KW-1185">Reference proteome</keyword>
<organism evidence="1 2">
    <name type="scientific">Entamoeba nuttalli</name>
    <dbReference type="NCBI Taxonomy" id="412467"/>
    <lineage>
        <taxon>Eukaryota</taxon>
        <taxon>Amoebozoa</taxon>
        <taxon>Evosea</taxon>
        <taxon>Archamoebae</taxon>
        <taxon>Mastigamoebida</taxon>
        <taxon>Entamoebidae</taxon>
        <taxon>Entamoeba</taxon>
    </lineage>
</organism>
<evidence type="ECO:0000313" key="1">
    <source>
        <dbReference type="EMBL" id="GAB1219473.1"/>
    </source>
</evidence>
<dbReference type="EMBL" id="BAAFRS010000036">
    <property type="protein sequence ID" value="GAB1219473.1"/>
    <property type="molecule type" value="Genomic_DNA"/>
</dbReference>
<sequence>MKNDYEEYDDRECYYEYECQTGCLKHNQKMLKNKTIDCIITSSFRMKYYMDNHLALVTYWLCFNAYLL</sequence>
<evidence type="ECO:0000313" key="2">
    <source>
        <dbReference type="Proteomes" id="UP001628156"/>
    </source>
</evidence>